<evidence type="ECO:0000313" key="1">
    <source>
        <dbReference type="EMBL" id="ALE38255.1"/>
    </source>
</evidence>
<organism evidence="1">
    <name type="scientific">Leptospira interrogans serovar Hardjo str. Norma</name>
    <dbReference type="NCBI Taxonomy" id="1279460"/>
    <lineage>
        <taxon>Bacteria</taxon>
        <taxon>Pseudomonadati</taxon>
        <taxon>Spirochaetota</taxon>
        <taxon>Spirochaetia</taxon>
        <taxon>Leptospirales</taxon>
        <taxon>Leptospiraceae</taxon>
        <taxon>Leptospira</taxon>
    </lineage>
</organism>
<reference evidence="1 2" key="1">
    <citation type="journal article" date="2015" name="Genome Announc.">
        <title>Whole-Genome Sequence of Leptospira interrogans Serovar Hardjo Subtype Hardjoprajitno Strain Norma, Isolated from Cattle in a Leptospirosis Outbreak in Brazil.</title>
        <authorList>
            <person name="Cosate M.R."/>
            <person name="Soares S.C."/>
            <person name="Mendes T.A."/>
            <person name="Raittz R.T."/>
            <person name="Moreira E.C."/>
            <person name="Leite R."/>
            <person name="Fernandes G.R."/>
            <person name="Haddad J.P."/>
            <person name="Ortega J.M."/>
        </authorList>
    </citation>
    <scope>NUCLEOTIDE SEQUENCE [LARGE SCALE GENOMIC DNA]</scope>
    <source>
        <strain evidence="1 2">Norma</strain>
    </source>
</reference>
<name>A0A0M3TL02_LEPIR</name>
<gene>
    <name evidence="1" type="ORF">G436_1047</name>
</gene>
<proteinExistence type="predicted"/>
<dbReference type="EMBL" id="CP012603">
    <property type="protein sequence ID" value="ALE38255.1"/>
    <property type="molecule type" value="Genomic_DNA"/>
</dbReference>
<protein>
    <submittedName>
        <fullName evidence="1">Uncharacterized protein</fullName>
    </submittedName>
</protein>
<accession>A0A0M3TL02</accession>
<dbReference type="PATRIC" id="fig|1279460.3.peg.1053"/>
<evidence type="ECO:0000313" key="2">
    <source>
        <dbReference type="Proteomes" id="UP000056502"/>
    </source>
</evidence>
<dbReference type="AlphaFoldDB" id="A0A0M3TL02"/>
<sequence>MNLRTNTTIYNHWNIIRSKSPILKPIDNLILPFLNVRELFQSYSF</sequence>
<dbReference type="Proteomes" id="UP000056502">
    <property type="component" value="Chromosome I"/>
</dbReference>